<evidence type="ECO:0000313" key="2">
    <source>
        <dbReference type="EMBL" id="CAH7690214.1"/>
    </source>
</evidence>
<protein>
    <submittedName>
        <fullName evidence="2">Expressed protein</fullName>
    </submittedName>
</protein>
<feature type="compositionally biased region" description="Polar residues" evidence="1">
    <location>
        <begin position="549"/>
        <end position="567"/>
    </location>
</feature>
<feature type="region of interest" description="Disordered" evidence="1">
    <location>
        <begin position="257"/>
        <end position="282"/>
    </location>
</feature>
<feature type="compositionally biased region" description="Polar residues" evidence="1">
    <location>
        <begin position="867"/>
        <end position="881"/>
    </location>
</feature>
<feature type="compositionally biased region" description="Polar residues" evidence="1">
    <location>
        <begin position="43"/>
        <end position="74"/>
    </location>
</feature>
<feature type="compositionally biased region" description="Polar residues" evidence="1">
    <location>
        <begin position="335"/>
        <end position="355"/>
    </location>
</feature>
<feature type="region of interest" description="Disordered" evidence="1">
    <location>
        <begin position="632"/>
        <end position="661"/>
    </location>
</feature>
<feature type="compositionally biased region" description="Polar residues" evidence="1">
    <location>
        <begin position="257"/>
        <end position="272"/>
    </location>
</feature>
<feature type="compositionally biased region" description="Low complexity" evidence="1">
    <location>
        <begin position="1186"/>
        <end position="1195"/>
    </location>
</feature>
<feature type="compositionally biased region" description="Low complexity" evidence="1">
    <location>
        <begin position="16"/>
        <end position="26"/>
    </location>
</feature>
<gene>
    <name evidence="2" type="ORF">PPACK8108_LOCUS25492</name>
</gene>
<feature type="compositionally biased region" description="Basic and acidic residues" evidence="1">
    <location>
        <begin position="1240"/>
        <end position="1249"/>
    </location>
</feature>
<feature type="region of interest" description="Disordered" evidence="1">
    <location>
        <begin position="139"/>
        <end position="209"/>
    </location>
</feature>
<feature type="region of interest" description="Disordered" evidence="1">
    <location>
        <begin position="335"/>
        <end position="359"/>
    </location>
</feature>
<name>A0AAV0BU46_PHAPC</name>
<comment type="caution">
    <text evidence="2">The sequence shown here is derived from an EMBL/GenBank/DDBJ whole genome shotgun (WGS) entry which is preliminary data.</text>
</comment>
<accession>A0AAV0BU46</accession>
<feature type="region of interest" description="Disordered" evidence="1">
    <location>
        <begin position="1236"/>
        <end position="1261"/>
    </location>
</feature>
<dbReference type="Proteomes" id="UP001153365">
    <property type="component" value="Unassembled WGS sequence"/>
</dbReference>
<dbReference type="EMBL" id="CALTRL010006234">
    <property type="protein sequence ID" value="CAH7690214.1"/>
    <property type="molecule type" value="Genomic_DNA"/>
</dbReference>
<feature type="compositionally biased region" description="Basic and acidic residues" evidence="1">
    <location>
        <begin position="642"/>
        <end position="661"/>
    </location>
</feature>
<dbReference type="SUPFAM" id="SSF48452">
    <property type="entry name" value="TPR-like"/>
    <property type="match status" value="1"/>
</dbReference>
<feature type="compositionally biased region" description="Basic and acidic residues" evidence="1">
    <location>
        <begin position="1056"/>
        <end position="1071"/>
    </location>
</feature>
<organism evidence="2 3">
    <name type="scientific">Phakopsora pachyrhizi</name>
    <name type="common">Asian soybean rust disease fungus</name>
    <dbReference type="NCBI Taxonomy" id="170000"/>
    <lineage>
        <taxon>Eukaryota</taxon>
        <taxon>Fungi</taxon>
        <taxon>Dikarya</taxon>
        <taxon>Basidiomycota</taxon>
        <taxon>Pucciniomycotina</taxon>
        <taxon>Pucciniomycetes</taxon>
        <taxon>Pucciniales</taxon>
        <taxon>Phakopsoraceae</taxon>
        <taxon>Phakopsora</taxon>
    </lineage>
</organism>
<feature type="region of interest" description="Disordered" evidence="1">
    <location>
        <begin position="1137"/>
        <end position="1157"/>
    </location>
</feature>
<feature type="region of interest" description="Disordered" evidence="1">
    <location>
        <begin position="1015"/>
        <end position="1073"/>
    </location>
</feature>
<proteinExistence type="predicted"/>
<feature type="region of interest" description="Disordered" evidence="1">
    <location>
        <begin position="1"/>
        <end position="79"/>
    </location>
</feature>
<feature type="compositionally biased region" description="Low complexity" evidence="1">
    <location>
        <begin position="149"/>
        <end position="207"/>
    </location>
</feature>
<dbReference type="Gene3D" id="1.25.40.10">
    <property type="entry name" value="Tetratricopeptide repeat domain"/>
    <property type="match status" value="1"/>
</dbReference>
<evidence type="ECO:0000256" key="1">
    <source>
        <dbReference type="SAM" id="MobiDB-lite"/>
    </source>
</evidence>
<dbReference type="InterPro" id="IPR011990">
    <property type="entry name" value="TPR-like_helical_dom_sf"/>
</dbReference>
<feature type="region of interest" description="Disordered" evidence="1">
    <location>
        <begin position="539"/>
        <end position="567"/>
    </location>
</feature>
<feature type="region of interest" description="Disordered" evidence="1">
    <location>
        <begin position="1174"/>
        <end position="1204"/>
    </location>
</feature>
<feature type="region of interest" description="Disordered" evidence="1">
    <location>
        <begin position="776"/>
        <end position="806"/>
    </location>
</feature>
<feature type="compositionally biased region" description="Basic and acidic residues" evidence="1">
    <location>
        <begin position="1033"/>
        <end position="1046"/>
    </location>
</feature>
<feature type="region of interest" description="Disordered" evidence="1">
    <location>
        <begin position="861"/>
        <end position="881"/>
    </location>
</feature>
<evidence type="ECO:0000313" key="3">
    <source>
        <dbReference type="Proteomes" id="UP001153365"/>
    </source>
</evidence>
<feature type="compositionally biased region" description="Basic and acidic residues" evidence="1">
    <location>
        <begin position="1174"/>
        <end position="1185"/>
    </location>
</feature>
<reference evidence="2" key="1">
    <citation type="submission" date="2022-06" db="EMBL/GenBank/DDBJ databases">
        <authorList>
            <consortium name="SYNGENTA / RWTH Aachen University"/>
        </authorList>
    </citation>
    <scope>NUCLEOTIDE SEQUENCE</scope>
</reference>
<sequence>MINNLSRGLSPPFSPTTPSVTQTTPTRIFNLASSVPRPPPISINPTLRRSSPTITSNNNPAVSNQRTKPNIPSHSTSLSSTLTELELLERLDWDLRTGRNDQLSIRRDSDGSILTDGVRDRWGNRWSLENHVLSPVISERTEPSRTDVSSPTSNLSVSSYSTSANNRRLRSNVSTSSSSTSKSSRLVLPPHTSSSSSTTTTPSSSTSAVVIDHPLPNLENYTKSLDQNLPQTDSNCQLSSLEGDHEQFILSLHRNTLNSRGDSKNNHQSSHLKQLRAQQARERDLAIADRQIQKRLERENREKMVRMRDEILRRLVVHPNDPKLVRDLGKVYLRNHSSSQQPINKRDLSSNQSPSKVGKSEASLKLSIHYLEQSIQLDSRDPQTWLYLGRAWALLLHHHPSDNPQDISQRLSNSSLGYRKSISIAKNTQPINIPRLNRFRLAYAEYLEDLKKYKEAVEVLQDGLEADSMDAECWWELGRMMELWTLENEDEDLEARVQRLRQGCEAYRKAIEIESDDQMMRDGLRDGEKLLRELENELELKQSDAVPEKNTSSEQTPKTPTGPSSLNRLDNLVKEQETSEPDTCDPKINKIEIDLMVIPEFGRKKVNTPPRVTTTTVTAASASENFELLKNYEKNDDDDDDEHPKDRKKIDGIIMDDKPSAHENENLENVAPEPSQLSSPNINSNCEGIHQRLSLSLRSPLDGCKCYEDGTADGDCRRNPPSPSVLPMPISQALPRSNSYSSTKQTISLTNNQAPTNRSRGHRECCDNRLQAEERTRVSNGLLSPEEGSVNSCRSNRSQRSHTRSIRSCFDQIRTEEDLCDDLGSTRVKTNGPTRPRLLSSPVQIPVKEVSDSYYPGQSLGLGPIEQPQQANPQTSSTFKPFSQLQNQDESFITLSSVPDLGPPPAIPPRPKSCRTSILSSNQLNGILSSIQHSTTLSPDQFFNNNHKNISNSNNCNNSSGNAFSPVSASSCGITMTGNGSSCFNASGNSNCLSSLLARPIDCSDYDHMSRCTTVRPESQNRRRGNRQLRLNEVTRQEQKDFKVQGEGEETGEGGFLREKRTDDGGCDRRRNNQTRRKFRVSNLIDEHLQSMIEVDKAKREQLVELRAKMMKSDELADLRRIEILERLRRKLIESDNEEVEVDHHHHHRQHYRCQSSNSNVKLKNYDVKDSSCGEEEIKVRRDRSQSTTSRTDSTFTGHPSRARNVTCHSAISKTASKEPLKNDSSDEYLNLQLQQGKLNKGDFSGRKEKERRRRSWMVSESIEKGGSILSSGVDRSAGLALNGINSIIQLLQSHDQL</sequence>
<keyword evidence="3" id="KW-1185">Reference proteome</keyword>